<evidence type="ECO:0000313" key="2">
    <source>
        <dbReference type="EMBL" id="KAF6441603.1"/>
    </source>
</evidence>
<dbReference type="GO" id="GO:0005524">
    <property type="term" value="F:ATP binding"/>
    <property type="evidence" value="ECO:0007669"/>
    <property type="project" value="TreeGrafter"/>
</dbReference>
<protein>
    <submittedName>
        <fullName evidence="2">NLR family apoptosis inhibitory protein</fullName>
    </submittedName>
</protein>
<dbReference type="AlphaFoldDB" id="A0A7J8F1P8"/>
<dbReference type="GO" id="GO:0042742">
    <property type="term" value="P:defense response to bacterium"/>
    <property type="evidence" value="ECO:0007669"/>
    <property type="project" value="TreeGrafter"/>
</dbReference>
<gene>
    <name evidence="2" type="ORF">HJG63_013890</name>
</gene>
<dbReference type="SUPFAM" id="SSF57924">
    <property type="entry name" value="Inhibitor of apoptosis (IAP) repeat"/>
    <property type="match status" value="2"/>
</dbReference>
<dbReference type="PANTHER" id="PTHR46914">
    <property type="entry name" value="BACULOVIRAL IAP REPEAT-CONTAINING PROTEIN 1"/>
    <property type="match status" value="1"/>
</dbReference>
<dbReference type="SMART" id="SM00238">
    <property type="entry name" value="BIR"/>
    <property type="match status" value="1"/>
</dbReference>
<proteinExistence type="predicted"/>
<comment type="caution">
    <text evidence="2">The sequence shown here is derived from an EMBL/GenBank/DDBJ whole genome shotgun (WGS) entry which is preliminary data.</text>
</comment>
<dbReference type="InterPro" id="IPR028789">
    <property type="entry name" value="Naip"/>
</dbReference>
<dbReference type="Gene3D" id="1.10.1170.10">
    <property type="entry name" value="Inhibitor Of Apoptosis Protein (2mihbC-IAP-1), Chain A"/>
    <property type="match status" value="2"/>
</dbReference>
<dbReference type="GO" id="GO:0043066">
    <property type="term" value="P:negative regulation of apoptotic process"/>
    <property type="evidence" value="ECO:0007669"/>
    <property type="project" value="InterPro"/>
</dbReference>
<name>A0A7J8F1P8_ROUAE</name>
<dbReference type="PROSITE" id="PS50143">
    <property type="entry name" value="BIR_REPEAT_2"/>
    <property type="match status" value="1"/>
</dbReference>
<dbReference type="Proteomes" id="UP000593571">
    <property type="component" value="Unassembled WGS sequence"/>
</dbReference>
<dbReference type="GO" id="GO:0070269">
    <property type="term" value="P:pyroptotic inflammatory response"/>
    <property type="evidence" value="ECO:0007669"/>
    <property type="project" value="TreeGrafter"/>
</dbReference>
<dbReference type="GO" id="GO:0043027">
    <property type="term" value="F:cysteine-type endopeptidase inhibitor activity involved in apoptotic process"/>
    <property type="evidence" value="ECO:0007669"/>
    <property type="project" value="InterPro"/>
</dbReference>
<dbReference type="EMBL" id="JACASE010000008">
    <property type="protein sequence ID" value="KAF6441603.1"/>
    <property type="molecule type" value="Genomic_DNA"/>
</dbReference>
<dbReference type="CDD" id="cd00022">
    <property type="entry name" value="BIR"/>
    <property type="match status" value="1"/>
</dbReference>
<sequence length="198" mass="22908">MATQKTATKEKISQSDYTSLLELSNYLGLDAVQFTKKMEEEEQEEREKMQKGFNSEMRSEAKRLKTFVTYKSYSSWTPQEMAAAGFYFTGVRSGIQCFCCGLILFGTSLQRLPIEDHKSFHPDCEFLLGKDVGNIAKYDIRVKNPEKKLRGDKAKYQEDKARLESFEDWPFYVHKVSPRELSAAGFVFTVEFIEARRV</sequence>
<reference evidence="2 3" key="1">
    <citation type="journal article" date="2020" name="Nature">
        <title>Six reference-quality genomes reveal evolution of bat adaptations.</title>
        <authorList>
            <person name="Jebb D."/>
            <person name="Huang Z."/>
            <person name="Pippel M."/>
            <person name="Hughes G.M."/>
            <person name="Lavrichenko K."/>
            <person name="Devanna P."/>
            <person name="Winkler S."/>
            <person name="Jermiin L.S."/>
            <person name="Skirmuntt E.C."/>
            <person name="Katzourakis A."/>
            <person name="Burkitt-Gray L."/>
            <person name="Ray D.A."/>
            <person name="Sullivan K.A.M."/>
            <person name="Roscito J.G."/>
            <person name="Kirilenko B.M."/>
            <person name="Davalos L.M."/>
            <person name="Corthals A.P."/>
            <person name="Power M.L."/>
            <person name="Jones G."/>
            <person name="Ransome R.D."/>
            <person name="Dechmann D.K.N."/>
            <person name="Locatelli A.G."/>
            <person name="Puechmaille S.J."/>
            <person name="Fedrigo O."/>
            <person name="Jarvis E.D."/>
            <person name="Hiller M."/>
            <person name="Vernes S.C."/>
            <person name="Myers E.W."/>
            <person name="Teeling E.C."/>
        </authorList>
    </citation>
    <scope>NUCLEOTIDE SEQUENCE [LARGE SCALE GENOMIC DNA]</scope>
    <source>
        <strain evidence="2">MRouAeg1</strain>
        <tissue evidence="2">Muscle</tissue>
    </source>
</reference>
<keyword evidence="1" id="KW-0053">Apoptosis</keyword>
<dbReference type="InterPro" id="IPR001370">
    <property type="entry name" value="BIR_rpt"/>
</dbReference>
<accession>A0A7J8F1P8</accession>
<evidence type="ECO:0000256" key="1">
    <source>
        <dbReference type="ARBA" id="ARBA00022703"/>
    </source>
</evidence>
<evidence type="ECO:0000313" key="3">
    <source>
        <dbReference type="Proteomes" id="UP000593571"/>
    </source>
</evidence>
<dbReference type="PANTHER" id="PTHR46914:SF1">
    <property type="entry name" value="BACULOVIRAL IAP REPEAT-CONTAINING PROTEIN 1"/>
    <property type="match status" value="1"/>
</dbReference>
<keyword evidence="3" id="KW-1185">Reference proteome</keyword>
<dbReference type="FunFam" id="1.10.1170.10:FF:000013">
    <property type="entry name" value="Baculoviral IAP repeat-containing protein 1"/>
    <property type="match status" value="1"/>
</dbReference>
<dbReference type="GO" id="GO:0072557">
    <property type="term" value="C:IPAF inflammasome complex"/>
    <property type="evidence" value="ECO:0007669"/>
    <property type="project" value="TreeGrafter"/>
</dbReference>
<dbReference type="GO" id="GO:0006915">
    <property type="term" value="P:apoptotic process"/>
    <property type="evidence" value="ECO:0007669"/>
    <property type="project" value="UniProtKB-KW"/>
</dbReference>
<organism evidence="2 3">
    <name type="scientific">Rousettus aegyptiacus</name>
    <name type="common">Egyptian fruit bat</name>
    <name type="synonym">Pteropus aegyptiacus</name>
    <dbReference type="NCBI Taxonomy" id="9407"/>
    <lineage>
        <taxon>Eukaryota</taxon>
        <taxon>Metazoa</taxon>
        <taxon>Chordata</taxon>
        <taxon>Craniata</taxon>
        <taxon>Vertebrata</taxon>
        <taxon>Euteleostomi</taxon>
        <taxon>Mammalia</taxon>
        <taxon>Eutheria</taxon>
        <taxon>Laurasiatheria</taxon>
        <taxon>Chiroptera</taxon>
        <taxon>Yinpterochiroptera</taxon>
        <taxon>Pteropodoidea</taxon>
        <taxon>Pteropodidae</taxon>
        <taxon>Rousettinae</taxon>
        <taxon>Rousettus</taxon>
    </lineage>
</organism>
<dbReference type="Pfam" id="PF00653">
    <property type="entry name" value="BIR"/>
    <property type="match status" value="1"/>
</dbReference>
<dbReference type="GO" id="GO:0016045">
    <property type="term" value="P:detection of bacterium"/>
    <property type="evidence" value="ECO:0007669"/>
    <property type="project" value="TreeGrafter"/>
</dbReference>